<dbReference type="PANTHER" id="PTHR48050">
    <property type="entry name" value="STEROL 3-BETA-GLUCOSYLTRANSFERASE"/>
    <property type="match status" value="1"/>
</dbReference>
<keyword evidence="3" id="KW-1185">Reference proteome</keyword>
<sequence>MVRVTRILMVTHGTDGDVLPFVRLGALLRAAGHEITLVSHAPYRDRCDLDFAAIDTPEEFARHQADTAHLMDTRGESSWLGFYLRNGLFEQLRRESQILIDAHRPGETVLVGRHTSAVSVRFAAELLGAPVAWVAVSPIQVMSARLAAHMYGAELAPGFAAARAELGLPEVTDWPKWFAGADLDIGLWPGWFDRAGARSPARFALTGFAVPDDETGPAGEELPPGAEEALAERPVLISGGTGRMLNARFYEAAVEGCAGRPALLAVPHEDLVPQPLPPGITWFPRLPFRQVMPRVSAVVHHGGIGTLTRALAAGTPQVVLADGADRPDNAARLARLGLAAWLPPARWGETAAALGGVLADRGLAGRLPGDLDPSAGIEGAARLIENLADPARRARPALTPHQRLALRKHLSTAKRDHP</sequence>
<dbReference type="Gene3D" id="3.40.50.2000">
    <property type="entry name" value="Glycogen Phosphorylase B"/>
    <property type="match status" value="2"/>
</dbReference>
<dbReference type="AlphaFoldDB" id="A0A5M3W325"/>
<feature type="domain" description="Erythromycin biosynthesis protein CIII-like C-terminal" evidence="1">
    <location>
        <begin position="275"/>
        <end position="345"/>
    </location>
</feature>
<accession>A0A5M3W325</accession>
<proteinExistence type="predicted"/>
<organism evidence="2 3">
    <name type="scientific">Acrocarpospora corrugata</name>
    <dbReference type="NCBI Taxonomy" id="35763"/>
    <lineage>
        <taxon>Bacteria</taxon>
        <taxon>Bacillati</taxon>
        <taxon>Actinomycetota</taxon>
        <taxon>Actinomycetes</taxon>
        <taxon>Streptosporangiales</taxon>
        <taxon>Streptosporangiaceae</taxon>
        <taxon>Acrocarpospora</taxon>
    </lineage>
</organism>
<dbReference type="GO" id="GO:0016758">
    <property type="term" value="F:hexosyltransferase activity"/>
    <property type="evidence" value="ECO:0007669"/>
    <property type="project" value="UniProtKB-ARBA"/>
</dbReference>
<dbReference type="InterPro" id="IPR050426">
    <property type="entry name" value="Glycosyltransferase_28"/>
</dbReference>
<keyword evidence="2" id="KW-0808">Transferase</keyword>
<dbReference type="InterPro" id="IPR002213">
    <property type="entry name" value="UDP_glucos_trans"/>
</dbReference>
<protein>
    <submittedName>
        <fullName evidence="2">Glycosyl transferase family 1</fullName>
    </submittedName>
</protein>
<comment type="caution">
    <text evidence="2">The sequence shown here is derived from an EMBL/GenBank/DDBJ whole genome shotgun (WGS) entry which is preliminary data.</text>
</comment>
<dbReference type="Pfam" id="PF06722">
    <property type="entry name" value="EryCIII-like_C"/>
    <property type="match status" value="1"/>
</dbReference>
<dbReference type="Proteomes" id="UP000334990">
    <property type="component" value="Unassembled WGS sequence"/>
</dbReference>
<reference evidence="2 3" key="1">
    <citation type="submission" date="2019-10" db="EMBL/GenBank/DDBJ databases">
        <title>Whole genome shotgun sequence of Acrocarpospora corrugata NBRC 13972.</title>
        <authorList>
            <person name="Ichikawa N."/>
            <person name="Kimura A."/>
            <person name="Kitahashi Y."/>
            <person name="Komaki H."/>
            <person name="Oguchi A."/>
        </authorList>
    </citation>
    <scope>NUCLEOTIDE SEQUENCE [LARGE SCALE GENOMIC DNA]</scope>
    <source>
        <strain evidence="2 3">NBRC 13972</strain>
    </source>
</reference>
<dbReference type="PANTHER" id="PTHR48050:SF13">
    <property type="entry name" value="STEROL 3-BETA-GLUCOSYLTRANSFERASE UGT80A2"/>
    <property type="match status" value="1"/>
</dbReference>
<dbReference type="SUPFAM" id="SSF53756">
    <property type="entry name" value="UDP-Glycosyltransferase/glycogen phosphorylase"/>
    <property type="match status" value="1"/>
</dbReference>
<evidence type="ECO:0000313" key="2">
    <source>
        <dbReference type="EMBL" id="GES01541.1"/>
    </source>
</evidence>
<evidence type="ECO:0000259" key="1">
    <source>
        <dbReference type="Pfam" id="PF06722"/>
    </source>
</evidence>
<dbReference type="EMBL" id="BLAD01000051">
    <property type="protein sequence ID" value="GES01541.1"/>
    <property type="molecule type" value="Genomic_DNA"/>
</dbReference>
<gene>
    <name evidence="2" type="primary">rhlB-2</name>
    <name evidence="2" type="ORF">Acor_36050</name>
</gene>
<dbReference type="CDD" id="cd03784">
    <property type="entry name" value="GT1_Gtf-like"/>
    <property type="match status" value="1"/>
</dbReference>
<name>A0A5M3W325_9ACTN</name>
<evidence type="ECO:0000313" key="3">
    <source>
        <dbReference type="Proteomes" id="UP000334990"/>
    </source>
</evidence>
<dbReference type="GO" id="GO:0008194">
    <property type="term" value="F:UDP-glycosyltransferase activity"/>
    <property type="evidence" value="ECO:0007669"/>
    <property type="project" value="InterPro"/>
</dbReference>
<dbReference type="GO" id="GO:0017000">
    <property type="term" value="P:antibiotic biosynthetic process"/>
    <property type="evidence" value="ECO:0007669"/>
    <property type="project" value="UniProtKB-ARBA"/>
</dbReference>
<dbReference type="InterPro" id="IPR010610">
    <property type="entry name" value="EryCIII-like_C"/>
</dbReference>